<reference evidence="2 3" key="1">
    <citation type="journal article" date="2018" name="Arch. Microbiol.">
        <title>New insights into the metabolic potential of the phototrophic purple bacterium Rhodopila globiformis DSM 161(T) from its draft genome sequence and evidence for a vanadium-dependent nitrogenase.</title>
        <authorList>
            <person name="Imhoff J.F."/>
            <person name="Rahn T."/>
            <person name="Kunzel S."/>
            <person name="Neulinger S.C."/>
        </authorList>
    </citation>
    <scope>NUCLEOTIDE SEQUENCE [LARGE SCALE GENOMIC DNA]</scope>
    <source>
        <strain evidence="2 3">DSM 161</strain>
    </source>
</reference>
<keyword evidence="1" id="KW-0472">Membrane</keyword>
<sequence length="269" mass="28828">MLKPTFDWLLNTHVLVFGLACFLLLYLVAEIGFQLGGLSRRHRPCQERELTGVGTITAGMLGLLAFTLGITIGIAQNRYEARRDLVVQEANAIGTAWLRAHLAGEDGPALAALIEDYAKARLAYTTADTTASEPALIARTNALQTEIWTKAQAVAARAPTAVTATLINALNDMFDQSLAQRFAFDSQVPANLAWMLLVGSVLAIGAMGFQLGLAGTRQVLLMVLLLLMWGGAMMLIADMNRPRIGAIQVDPAPLQWTIEGFGSGGATPH</sequence>
<name>A0A2S6N3Q2_RHOGL</name>
<evidence type="ECO:0008006" key="4">
    <source>
        <dbReference type="Google" id="ProtNLM"/>
    </source>
</evidence>
<keyword evidence="1" id="KW-0812">Transmembrane</keyword>
<proteinExistence type="predicted"/>
<protein>
    <recommendedName>
        <fullName evidence="4">DUF4239 domain-containing protein</fullName>
    </recommendedName>
</protein>
<dbReference type="RefSeq" id="WP_104521016.1">
    <property type="nucleotide sequence ID" value="NZ_NHRY01000231.1"/>
</dbReference>
<feature type="transmembrane region" description="Helical" evidence="1">
    <location>
        <begin position="219"/>
        <end position="237"/>
    </location>
</feature>
<evidence type="ECO:0000256" key="1">
    <source>
        <dbReference type="SAM" id="Phobius"/>
    </source>
</evidence>
<gene>
    <name evidence="2" type="ORF">CCS01_22245</name>
</gene>
<dbReference type="Pfam" id="PF14023">
    <property type="entry name" value="Bestrophin-like"/>
    <property type="match status" value="1"/>
</dbReference>
<feature type="transmembrane region" description="Helical" evidence="1">
    <location>
        <begin position="12"/>
        <end position="33"/>
    </location>
</feature>
<organism evidence="2 3">
    <name type="scientific">Rhodopila globiformis</name>
    <name type="common">Rhodopseudomonas globiformis</name>
    <dbReference type="NCBI Taxonomy" id="1071"/>
    <lineage>
        <taxon>Bacteria</taxon>
        <taxon>Pseudomonadati</taxon>
        <taxon>Pseudomonadota</taxon>
        <taxon>Alphaproteobacteria</taxon>
        <taxon>Acetobacterales</taxon>
        <taxon>Acetobacteraceae</taxon>
        <taxon>Rhodopila</taxon>
    </lineage>
</organism>
<dbReference type="PROSITE" id="PS51257">
    <property type="entry name" value="PROKAR_LIPOPROTEIN"/>
    <property type="match status" value="1"/>
</dbReference>
<dbReference type="AlphaFoldDB" id="A0A2S6N3Q2"/>
<dbReference type="OrthoDB" id="272864at2"/>
<evidence type="ECO:0000313" key="2">
    <source>
        <dbReference type="EMBL" id="PPQ29232.1"/>
    </source>
</evidence>
<dbReference type="Proteomes" id="UP000239724">
    <property type="component" value="Unassembled WGS sequence"/>
</dbReference>
<keyword evidence="1" id="KW-1133">Transmembrane helix</keyword>
<feature type="transmembrane region" description="Helical" evidence="1">
    <location>
        <begin position="192"/>
        <end position="213"/>
    </location>
</feature>
<keyword evidence="3" id="KW-1185">Reference proteome</keyword>
<evidence type="ECO:0000313" key="3">
    <source>
        <dbReference type="Proteomes" id="UP000239724"/>
    </source>
</evidence>
<comment type="caution">
    <text evidence="2">The sequence shown here is derived from an EMBL/GenBank/DDBJ whole genome shotgun (WGS) entry which is preliminary data.</text>
</comment>
<dbReference type="EMBL" id="NHRY01000231">
    <property type="protein sequence ID" value="PPQ29232.1"/>
    <property type="molecule type" value="Genomic_DNA"/>
</dbReference>
<feature type="transmembrane region" description="Helical" evidence="1">
    <location>
        <begin position="53"/>
        <end position="75"/>
    </location>
</feature>
<dbReference type="InterPro" id="IPR025333">
    <property type="entry name" value="DUF4239"/>
</dbReference>
<accession>A0A2S6N3Q2</accession>